<reference evidence="2 3" key="1">
    <citation type="submission" date="2016-01" db="EMBL/GenBank/DDBJ databases">
        <authorList>
            <person name="Regsiter A."/>
            <person name="william w."/>
        </authorList>
    </citation>
    <scope>NUCLEOTIDE SEQUENCE [LARGE SCALE GENOMIC DNA]</scope>
    <source>
        <strain evidence="2 3">CFBP 5494</strain>
    </source>
</reference>
<sequence>MAVEHDEQAPAQLQALQSQVMEA</sequence>
<name>A0A9W5AXH3_9HYPH</name>
<protein>
    <submittedName>
        <fullName evidence="2">Uncharacterized protein</fullName>
    </submittedName>
</protein>
<proteinExistence type="predicted"/>
<dbReference type="AlphaFoldDB" id="A0A9W5AXH3"/>
<accession>A0A9W5AXH3</accession>
<evidence type="ECO:0000256" key="1">
    <source>
        <dbReference type="SAM" id="MobiDB-lite"/>
    </source>
</evidence>
<dbReference type="Proteomes" id="UP000191933">
    <property type="component" value="Unassembled WGS sequence"/>
</dbReference>
<evidence type="ECO:0000313" key="3">
    <source>
        <dbReference type="Proteomes" id="UP000191933"/>
    </source>
</evidence>
<keyword evidence="3" id="KW-1185">Reference proteome</keyword>
<gene>
    <name evidence="2" type="ORF">AGR2A_Cc10227</name>
</gene>
<evidence type="ECO:0000313" key="2">
    <source>
        <dbReference type="EMBL" id="CUW84371.1"/>
    </source>
</evidence>
<organism evidence="2 3">
    <name type="scientific">Agrobacterium genomosp. 2 str. CFBP 5494</name>
    <dbReference type="NCBI Taxonomy" id="1183436"/>
    <lineage>
        <taxon>Bacteria</taxon>
        <taxon>Pseudomonadati</taxon>
        <taxon>Pseudomonadota</taxon>
        <taxon>Alphaproteobacteria</taxon>
        <taxon>Hyphomicrobiales</taxon>
        <taxon>Rhizobiaceae</taxon>
        <taxon>Rhizobium/Agrobacterium group</taxon>
        <taxon>Agrobacterium</taxon>
        <taxon>Agrobacterium tumefaciens complex</taxon>
    </lineage>
</organism>
<comment type="caution">
    <text evidence="2">The sequence shown here is derived from an EMBL/GenBank/DDBJ whole genome shotgun (WGS) entry which is preliminary data.</text>
</comment>
<feature type="compositionally biased region" description="Low complexity" evidence="1">
    <location>
        <begin position="9"/>
        <end position="23"/>
    </location>
</feature>
<dbReference type="EMBL" id="FBVY01000001">
    <property type="protein sequence ID" value="CUW84371.1"/>
    <property type="molecule type" value="Genomic_DNA"/>
</dbReference>
<feature type="region of interest" description="Disordered" evidence="1">
    <location>
        <begin position="1"/>
        <end position="23"/>
    </location>
</feature>